<dbReference type="Pfam" id="PF19657">
    <property type="entry name" value="DUF6160"/>
    <property type="match status" value="1"/>
</dbReference>
<keyword evidence="1" id="KW-0732">Signal</keyword>
<dbReference type="InterPro" id="IPR046158">
    <property type="entry name" value="DUF6160"/>
</dbReference>
<proteinExistence type="predicted"/>
<accession>A0A1G9JUN3</accession>
<gene>
    <name evidence="3" type="ORF">SAMN05216186_12053</name>
</gene>
<reference evidence="3 4" key="1">
    <citation type="submission" date="2016-10" db="EMBL/GenBank/DDBJ databases">
        <authorList>
            <person name="de Groot N.N."/>
        </authorList>
    </citation>
    <scope>NUCLEOTIDE SEQUENCE [LARGE SCALE GENOMIC DNA]</scope>
    <source>
        <strain evidence="3 4">JCM 21544</strain>
    </source>
</reference>
<name>A0A1G9JUN3_9PSED</name>
<feature type="signal peptide" evidence="1">
    <location>
        <begin position="1"/>
        <end position="21"/>
    </location>
</feature>
<protein>
    <recommendedName>
        <fullName evidence="2">DUF6160 domain-containing protein</fullName>
    </recommendedName>
</protein>
<dbReference type="STRING" id="137658.SAMN05216186_12053"/>
<evidence type="ECO:0000259" key="2">
    <source>
        <dbReference type="Pfam" id="PF19657"/>
    </source>
</evidence>
<sequence length="168" mass="17762">MTIAKALLPLFLLVGAALAQAELRPLDEGELQDVTGQDGISLSANLTFAPNPALTRCAGGCGARVAIKPGHSDGFIVVDNILGTFSFEGLKLDIVTIDSGFAGEGAQFNGQALRLELTEARFENARFTLGSSNQARGDQAGFRQTDLLTYSTNGEVRLHGNLYFFAAP</sequence>
<feature type="domain" description="DUF6160" evidence="2">
    <location>
        <begin position="2"/>
        <end position="46"/>
    </location>
</feature>
<dbReference type="AlphaFoldDB" id="A0A1G9JUN3"/>
<evidence type="ECO:0000313" key="3">
    <source>
        <dbReference type="EMBL" id="SDL41247.1"/>
    </source>
</evidence>
<organism evidence="3 4">
    <name type="scientific">Pseudomonas indica</name>
    <dbReference type="NCBI Taxonomy" id="137658"/>
    <lineage>
        <taxon>Bacteria</taxon>
        <taxon>Pseudomonadati</taxon>
        <taxon>Pseudomonadota</taxon>
        <taxon>Gammaproteobacteria</taxon>
        <taxon>Pseudomonadales</taxon>
        <taxon>Pseudomonadaceae</taxon>
        <taxon>Pseudomonas</taxon>
    </lineage>
</organism>
<evidence type="ECO:0000313" key="4">
    <source>
        <dbReference type="Proteomes" id="UP000198706"/>
    </source>
</evidence>
<dbReference type="Proteomes" id="UP000198706">
    <property type="component" value="Unassembled WGS sequence"/>
</dbReference>
<evidence type="ECO:0000256" key="1">
    <source>
        <dbReference type="SAM" id="SignalP"/>
    </source>
</evidence>
<keyword evidence="4" id="KW-1185">Reference proteome</keyword>
<dbReference type="RefSeq" id="WP_084335572.1">
    <property type="nucleotide sequence ID" value="NZ_FNFD01000020.1"/>
</dbReference>
<dbReference type="EMBL" id="FNFD01000020">
    <property type="protein sequence ID" value="SDL41247.1"/>
    <property type="molecule type" value="Genomic_DNA"/>
</dbReference>
<feature type="chain" id="PRO_5011552328" description="DUF6160 domain-containing protein" evidence="1">
    <location>
        <begin position="22"/>
        <end position="168"/>
    </location>
</feature>